<evidence type="ECO:0000313" key="1">
    <source>
        <dbReference type="EMBL" id="GAF94753.1"/>
    </source>
</evidence>
<accession>X0TMG4</accession>
<sequence>MTLQEALRKLFEEIEALVPQAEFSHEALDRFFALRQKRHEQIDLFLKSGERYAAARERVAELVDATGEYLIRFDMEPERREERQRAIETLLRELPTELNLDEKAAPQGLAPAAGWNVTAPSSGRLLIHTPWGTTEAGRPSSQILRAVLAVAGDAQNKYP</sequence>
<gene>
    <name evidence="1" type="ORF">S01H1_26124</name>
</gene>
<reference evidence="1" key="1">
    <citation type="journal article" date="2014" name="Front. Microbiol.">
        <title>High frequency of phylogenetically diverse reductive dehalogenase-homologous genes in deep subseafloor sedimentary metagenomes.</title>
        <authorList>
            <person name="Kawai M."/>
            <person name="Futagami T."/>
            <person name="Toyoda A."/>
            <person name="Takaki Y."/>
            <person name="Nishi S."/>
            <person name="Hori S."/>
            <person name="Arai W."/>
            <person name="Tsubouchi T."/>
            <person name="Morono Y."/>
            <person name="Uchiyama I."/>
            <person name="Ito T."/>
            <person name="Fujiyama A."/>
            <person name="Inagaki F."/>
            <person name="Takami H."/>
        </authorList>
    </citation>
    <scope>NUCLEOTIDE SEQUENCE</scope>
    <source>
        <strain evidence="1">Expedition CK06-06</strain>
    </source>
</reference>
<comment type="caution">
    <text evidence="1">The sequence shown here is derived from an EMBL/GenBank/DDBJ whole genome shotgun (WGS) entry which is preliminary data.</text>
</comment>
<feature type="non-terminal residue" evidence="1">
    <location>
        <position position="159"/>
    </location>
</feature>
<name>X0TMG4_9ZZZZ</name>
<protein>
    <submittedName>
        <fullName evidence="1">Uncharacterized protein</fullName>
    </submittedName>
</protein>
<dbReference type="AlphaFoldDB" id="X0TMG4"/>
<dbReference type="EMBL" id="BARS01015821">
    <property type="protein sequence ID" value="GAF94753.1"/>
    <property type="molecule type" value="Genomic_DNA"/>
</dbReference>
<organism evidence="1">
    <name type="scientific">marine sediment metagenome</name>
    <dbReference type="NCBI Taxonomy" id="412755"/>
    <lineage>
        <taxon>unclassified sequences</taxon>
        <taxon>metagenomes</taxon>
        <taxon>ecological metagenomes</taxon>
    </lineage>
</organism>
<proteinExistence type="predicted"/>